<evidence type="ECO:0000313" key="1">
    <source>
        <dbReference type="EMBL" id="ERL64827.1"/>
    </source>
</evidence>
<protein>
    <submittedName>
        <fullName evidence="1">Uncharacterized protein</fullName>
    </submittedName>
</protein>
<dbReference type="HOGENOM" id="CLU_2954866_0_0_9"/>
<sequence>MEYKYSMDEMDKQIDEFYDKYDVYKIVAVMAGLEPPLKPHYDKDGNLLPVRPSKTEKFH</sequence>
<accession>U4TTS6</accession>
<keyword evidence="2" id="KW-1185">Reference proteome</keyword>
<evidence type="ECO:0000313" key="2">
    <source>
        <dbReference type="Proteomes" id="UP000030647"/>
    </source>
</evidence>
<dbReference type="Proteomes" id="UP000030647">
    <property type="component" value="Unassembled WGS sequence"/>
</dbReference>
<reference evidence="2" key="1">
    <citation type="journal article" date="2013" name="Genome Announc.">
        <title>Whole-Genome Sequencing of Lactobacillus shenzhenensis Strain LY-73T.</title>
        <authorList>
            <person name="Lin Z."/>
            <person name="Liu Z."/>
            <person name="Yang R."/>
            <person name="Zou Y."/>
            <person name="Wan D."/>
            <person name="Chen J."/>
            <person name="Guo M."/>
            <person name="Zhao J."/>
            <person name="Fang C."/>
            <person name="Yang R."/>
            <person name="Liu F."/>
        </authorList>
    </citation>
    <scope>NUCLEOTIDE SEQUENCE [LARGE SCALE GENOMIC DNA]</scope>
    <source>
        <strain evidence="2">LY-73</strain>
    </source>
</reference>
<dbReference type="STRING" id="1231336.L248_0604"/>
<dbReference type="RefSeq" id="WP_022529937.1">
    <property type="nucleotide sequence ID" value="NZ_KI271592.1"/>
</dbReference>
<name>U4TTS6_9LACO</name>
<gene>
    <name evidence="1" type="ORF">L248_0604</name>
</gene>
<dbReference type="EMBL" id="KI271592">
    <property type="protein sequence ID" value="ERL64827.1"/>
    <property type="molecule type" value="Genomic_DNA"/>
</dbReference>
<proteinExistence type="predicted"/>
<organism evidence="1 2">
    <name type="scientific">Schleiferilactobacillus shenzhenensis LY-73</name>
    <dbReference type="NCBI Taxonomy" id="1231336"/>
    <lineage>
        <taxon>Bacteria</taxon>
        <taxon>Bacillati</taxon>
        <taxon>Bacillota</taxon>
        <taxon>Bacilli</taxon>
        <taxon>Lactobacillales</taxon>
        <taxon>Lactobacillaceae</taxon>
        <taxon>Schleiferilactobacillus</taxon>
    </lineage>
</organism>
<dbReference type="AlphaFoldDB" id="U4TTS6"/>